<organism evidence="1 2">
    <name type="scientific">Nepenthes gracilis</name>
    <name type="common">Slender pitcher plant</name>
    <dbReference type="NCBI Taxonomy" id="150966"/>
    <lineage>
        <taxon>Eukaryota</taxon>
        <taxon>Viridiplantae</taxon>
        <taxon>Streptophyta</taxon>
        <taxon>Embryophyta</taxon>
        <taxon>Tracheophyta</taxon>
        <taxon>Spermatophyta</taxon>
        <taxon>Magnoliopsida</taxon>
        <taxon>eudicotyledons</taxon>
        <taxon>Gunneridae</taxon>
        <taxon>Pentapetalae</taxon>
        <taxon>Caryophyllales</taxon>
        <taxon>Nepenthaceae</taxon>
        <taxon>Nepenthes</taxon>
    </lineage>
</organism>
<evidence type="ECO:0000313" key="2">
    <source>
        <dbReference type="Proteomes" id="UP001279734"/>
    </source>
</evidence>
<sequence>MTNQTHIFARLVELDLICHPRYSPIRLLSDALPNLWLRYPVCLGRLFCQTCMRSIRCYTKEATEDDDVCGLHLTSELQLIPLVRISAFINQPNHICYTAKAANKG</sequence>
<keyword evidence="2" id="KW-1185">Reference proteome</keyword>
<accession>A0AAD3S9U6</accession>
<name>A0AAD3S9U6_NEPGR</name>
<protein>
    <submittedName>
        <fullName evidence="1">Uncharacterized protein</fullName>
    </submittedName>
</protein>
<reference evidence="1" key="1">
    <citation type="submission" date="2023-05" db="EMBL/GenBank/DDBJ databases">
        <title>Nepenthes gracilis genome sequencing.</title>
        <authorList>
            <person name="Fukushima K."/>
        </authorList>
    </citation>
    <scope>NUCLEOTIDE SEQUENCE</scope>
    <source>
        <strain evidence="1">SING2019-196</strain>
    </source>
</reference>
<proteinExistence type="predicted"/>
<dbReference type="EMBL" id="BSYO01000006">
    <property type="protein sequence ID" value="GMH06782.1"/>
    <property type="molecule type" value="Genomic_DNA"/>
</dbReference>
<dbReference type="AlphaFoldDB" id="A0AAD3S9U6"/>
<comment type="caution">
    <text evidence="1">The sequence shown here is derived from an EMBL/GenBank/DDBJ whole genome shotgun (WGS) entry which is preliminary data.</text>
</comment>
<dbReference type="Proteomes" id="UP001279734">
    <property type="component" value="Unassembled WGS sequence"/>
</dbReference>
<evidence type="ECO:0000313" key="1">
    <source>
        <dbReference type="EMBL" id="GMH06782.1"/>
    </source>
</evidence>
<gene>
    <name evidence="1" type="ORF">Nepgr_008622</name>
</gene>